<gene>
    <name evidence="1" type="ORF">IP91_02491</name>
</gene>
<dbReference type="RefSeq" id="WP_145649351.1">
    <property type="nucleotide sequence ID" value="NZ_VLLB01000004.1"/>
</dbReference>
<protein>
    <submittedName>
        <fullName evidence="1">Uncharacterized protein</fullName>
    </submittedName>
</protein>
<comment type="caution">
    <text evidence="1">The sequence shown here is derived from an EMBL/GenBank/DDBJ whole genome shotgun (WGS) entry which is preliminary data.</text>
</comment>
<reference evidence="1 2" key="1">
    <citation type="journal article" date="2015" name="Stand. Genomic Sci.">
        <title>Genomic Encyclopedia of Bacterial and Archaeal Type Strains, Phase III: the genomes of soil and plant-associated and newly described type strains.</title>
        <authorList>
            <person name="Whitman W.B."/>
            <person name="Woyke T."/>
            <person name="Klenk H.P."/>
            <person name="Zhou Y."/>
            <person name="Lilburn T.G."/>
            <person name="Beck B.J."/>
            <person name="De Vos P."/>
            <person name="Vandamme P."/>
            <person name="Eisen J.A."/>
            <person name="Garrity G."/>
            <person name="Hugenholtz P."/>
            <person name="Kyrpides N.C."/>
        </authorList>
    </citation>
    <scope>NUCLEOTIDE SEQUENCE [LARGE SCALE GENOMIC DNA]</scope>
    <source>
        <strain evidence="1 2">CGMCC 1.10822</strain>
    </source>
</reference>
<dbReference type="EMBL" id="VLLB01000004">
    <property type="protein sequence ID" value="TWI65086.1"/>
    <property type="molecule type" value="Genomic_DNA"/>
</dbReference>
<dbReference type="AlphaFoldDB" id="A0A562R9L4"/>
<name>A0A562R9L4_9BURK</name>
<dbReference type="Proteomes" id="UP000318431">
    <property type="component" value="Unassembled WGS sequence"/>
</dbReference>
<dbReference type="OrthoDB" id="8772062at2"/>
<proteinExistence type="predicted"/>
<evidence type="ECO:0000313" key="1">
    <source>
        <dbReference type="EMBL" id="TWI65086.1"/>
    </source>
</evidence>
<sequence length="253" mass="27634">MGQAHDVLERARAARLEGRHEDALRDHLWFHENALAVEPGMAGVRLSFALRDWIYLAEKFPLARRALQGLRDRDTARLLEGDGSRSGGARDLFRDIAAINGALGEERATHELFERLDLQAPALAQQCADLALPALAAAEDFALARRYLGDPAARVANLAANLNGYTEELVRSGNTSSAPALLSFVLNYAKEVRLVVEILHRQGEEESAAQVSRAALEELKSDALRDAVQREFDTPGATIAAMVAHARANVTEH</sequence>
<organism evidence="1 2">
    <name type="scientific">Pseudoduganella lurida</name>
    <dbReference type="NCBI Taxonomy" id="1036180"/>
    <lineage>
        <taxon>Bacteria</taxon>
        <taxon>Pseudomonadati</taxon>
        <taxon>Pseudomonadota</taxon>
        <taxon>Betaproteobacteria</taxon>
        <taxon>Burkholderiales</taxon>
        <taxon>Oxalobacteraceae</taxon>
        <taxon>Telluria group</taxon>
        <taxon>Pseudoduganella</taxon>
    </lineage>
</organism>
<keyword evidence="2" id="KW-1185">Reference proteome</keyword>
<evidence type="ECO:0000313" key="2">
    <source>
        <dbReference type="Proteomes" id="UP000318431"/>
    </source>
</evidence>
<accession>A0A562R9L4</accession>